<dbReference type="GO" id="GO:0005739">
    <property type="term" value="C:mitochondrion"/>
    <property type="evidence" value="ECO:0007669"/>
    <property type="project" value="GOC"/>
</dbReference>
<dbReference type="HOGENOM" id="CLU_181194_0_0_1"/>
<dbReference type="Gene3D" id="3.40.50.12280">
    <property type="match status" value="1"/>
</dbReference>
<dbReference type="GO" id="GO:0045271">
    <property type="term" value="C:respiratory chain complex I"/>
    <property type="evidence" value="ECO:0007669"/>
    <property type="project" value="TreeGrafter"/>
</dbReference>
<dbReference type="EMBL" id="KB446555">
    <property type="protein sequence ID" value="EME88672.1"/>
    <property type="molecule type" value="Genomic_DNA"/>
</dbReference>
<dbReference type="KEGG" id="pfj:MYCFIDRAFT_35710"/>
<dbReference type="GO" id="GO:0008137">
    <property type="term" value="F:NADH dehydrogenase (ubiquinone) activity"/>
    <property type="evidence" value="ECO:0007669"/>
    <property type="project" value="TreeGrafter"/>
</dbReference>
<evidence type="ECO:0000313" key="1">
    <source>
        <dbReference type="EMBL" id="EME88672.1"/>
    </source>
</evidence>
<accession>N1QBR2</accession>
<dbReference type="GO" id="GO:0009060">
    <property type="term" value="P:aerobic respiration"/>
    <property type="evidence" value="ECO:0007669"/>
    <property type="project" value="TreeGrafter"/>
</dbReference>
<dbReference type="AlphaFoldDB" id="N1QBR2"/>
<dbReference type="GO" id="GO:0032981">
    <property type="term" value="P:mitochondrial respiratory chain complex I assembly"/>
    <property type="evidence" value="ECO:0007669"/>
    <property type="project" value="TreeGrafter"/>
</dbReference>
<dbReference type="RefSeq" id="XP_007919960.1">
    <property type="nucleotide sequence ID" value="XM_007921769.1"/>
</dbReference>
<gene>
    <name evidence="1" type="ORF">MYCFIDRAFT_35710</name>
</gene>
<organism evidence="1 2">
    <name type="scientific">Pseudocercospora fijiensis (strain CIRAD86)</name>
    <name type="common">Black leaf streak disease fungus</name>
    <name type="synonym">Mycosphaerella fijiensis</name>
    <dbReference type="NCBI Taxonomy" id="383855"/>
    <lineage>
        <taxon>Eukaryota</taxon>
        <taxon>Fungi</taxon>
        <taxon>Dikarya</taxon>
        <taxon>Ascomycota</taxon>
        <taxon>Pezizomycotina</taxon>
        <taxon>Dothideomycetes</taxon>
        <taxon>Dothideomycetidae</taxon>
        <taxon>Mycosphaerellales</taxon>
        <taxon>Mycosphaerellaceae</taxon>
        <taxon>Pseudocercospora</taxon>
    </lineage>
</organism>
<dbReference type="STRING" id="383855.N1QBR2"/>
<keyword evidence="2" id="KW-1185">Reference proteome</keyword>
<dbReference type="eggNOG" id="KOG1687">
    <property type="taxonomic scope" value="Eukaryota"/>
</dbReference>
<proteinExistence type="predicted"/>
<dbReference type="Proteomes" id="UP000016932">
    <property type="component" value="Unassembled WGS sequence"/>
</dbReference>
<dbReference type="VEuPathDB" id="FungiDB:MYCFIDRAFT_35710"/>
<dbReference type="PANTHER" id="PTHR11995">
    <property type="entry name" value="NADH DEHYDROGENASE"/>
    <property type="match status" value="1"/>
</dbReference>
<dbReference type="PANTHER" id="PTHR11995:SF14">
    <property type="entry name" value="NADH DEHYDROGENASE [UBIQUINONE] IRON-SULFUR PROTEIN 7, MITOCHONDRIAL"/>
    <property type="match status" value="1"/>
</dbReference>
<reference evidence="1 2" key="1">
    <citation type="journal article" date="2012" name="PLoS Pathog.">
        <title>Diverse lifestyles and strategies of plant pathogenesis encoded in the genomes of eighteen Dothideomycetes fungi.</title>
        <authorList>
            <person name="Ohm R.A."/>
            <person name="Feau N."/>
            <person name="Henrissat B."/>
            <person name="Schoch C.L."/>
            <person name="Horwitz B.A."/>
            <person name="Barry K.W."/>
            <person name="Condon B.J."/>
            <person name="Copeland A.C."/>
            <person name="Dhillon B."/>
            <person name="Glaser F."/>
            <person name="Hesse C.N."/>
            <person name="Kosti I."/>
            <person name="LaButti K."/>
            <person name="Lindquist E.A."/>
            <person name="Lucas S."/>
            <person name="Salamov A.A."/>
            <person name="Bradshaw R.E."/>
            <person name="Ciuffetti L."/>
            <person name="Hamelin R.C."/>
            <person name="Kema G.H.J."/>
            <person name="Lawrence C."/>
            <person name="Scott J.A."/>
            <person name="Spatafora J.W."/>
            <person name="Turgeon B.G."/>
            <person name="de Wit P.J.G.M."/>
            <person name="Zhong S."/>
            <person name="Goodwin S.B."/>
            <person name="Grigoriev I.V."/>
        </authorList>
    </citation>
    <scope>NUCLEOTIDE SEQUENCE [LARGE SCALE GENOMIC DNA]</scope>
    <source>
        <strain evidence="1 2">CIRAD86</strain>
    </source>
</reference>
<evidence type="ECO:0000313" key="2">
    <source>
        <dbReference type="Proteomes" id="UP000016932"/>
    </source>
</evidence>
<dbReference type="GO" id="GO:0015990">
    <property type="term" value="P:electron transport coupled proton transport"/>
    <property type="evidence" value="ECO:0007669"/>
    <property type="project" value="TreeGrafter"/>
</dbReference>
<protein>
    <submittedName>
        <fullName evidence="1">Uncharacterized protein</fullName>
    </submittedName>
</protein>
<feature type="non-terminal residue" evidence="1">
    <location>
        <position position="1"/>
    </location>
</feature>
<dbReference type="GeneID" id="19339075"/>
<name>N1QBR2_PSEFD</name>
<sequence length="62" mass="7045">SAGSCANVGGDYHYAYSVVRGVDMNLPVDVHVPGCPRTLLFGVFELQKKTRREKGMRKWYRK</sequence>
<dbReference type="SUPFAM" id="SSF56770">
    <property type="entry name" value="HydA/Nqo6-like"/>
    <property type="match status" value="1"/>
</dbReference>
<dbReference type="OrthoDB" id="268400at2759"/>